<organism evidence="1 2">
    <name type="scientific">Cudoniella acicularis</name>
    <dbReference type="NCBI Taxonomy" id="354080"/>
    <lineage>
        <taxon>Eukaryota</taxon>
        <taxon>Fungi</taxon>
        <taxon>Dikarya</taxon>
        <taxon>Ascomycota</taxon>
        <taxon>Pezizomycotina</taxon>
        <taxon>Leotiomycetes</taxon>
        <taxon>Helotiales</taxon>
        <taxon>Tricladiaceae</taxon>
        <taxon>Cudoniella</taxon>
    </lineage>
</organism>
<dbReference type="OrthoDB" id="7289984at2759"/>
<dbReference type="InterPro" id="IPR052184">
    <property type="entry name" value="SDR_enzymes"/>
</dbReference>
<dbReference type="Pfam" id="PF00106">
    <property type="entry name" value="adh_short"/>
    <property type="match status" value="1"/>
</dbReference>
<evidence type="ECO:0008006" key="3">
    <source>
        <dbReference type="Google" id="ProtNLM"/>
    </source>
</evidence>
<reference evidence="1 2" key="1">
    <citation type="submission" date="2020-03" db="EMBL/GenBank/DDBJ databases">
        <title>Draft Genome Sequence of Cudoniella acicularis.</title>
        <authorList>
            <person name="Buettner E."/>
            <person name="Kellner H."/>
        </authorList>
    </citation>
    <scope>NUCLEOTIDE SEQUENCE [LARGE SCALE GENOMIC DNA]</scope>
    <source>
        <strain evidence="1 2">DSM 108380</strain>
    </source>
</reference>
<keyword evidence="2" id="KW-1185">Reference proteome</keyword>
<sequence>MPSYVVVGASRGLGYEWLRQLSSDPTNTVIGLARTPKNVQERLATDKISNVHLIQGDMSDNASLIAAAEEAGKLTGGSLDYLIVNGVSVNYEEHFLSPTDYIGKEDLLTTSMLDSVKVNLIGVIFTINAFLPLVRKSSIKKITVISTGFADRDLAEKSTISFAVTYSSIKAALNVVVAKYAAELKGEGIIFLALSPGVVDTSADKPKQSTEMSPYVKEKVGIMMTDFKRIYPDWVAVPLTPTRSVEMQKGVIDEMTIEKTGAFLSHHGNKNWL</sequence>
<dbReference type="GO" id="GO:0016616">
    <property type="term" value="F:oxidoreductase activity, acting on the CH-OH group of donors, NAD or NADP as acceptor"/>
    <property type="evidence" value="ECO:0007669"/>
    <property type="project" value="TreeGrafter"/>
</dbReference>
<dbReference type="PANTHER" id="PTHR45458">
    <property type="entry name" value="SHORT-CHAIN DEHYDROGENASE/REDUCTASE SDR"/>
    <property type="match status" value="1"/>
</dbReference>
<dbReference type="SUPFAM" id="SSF51735">
    <property type="entry name" value="NAD(P)-binding Rossmann-fold domains"/>
    <property type="match status" value="1"/>
</dbReference>
<dbReference type="EMBL" id="JAAMPI010000930">
    <property type="protein sequence ID" value="KAF4627673.1"/>
    <property type="molecule type" value="Genomic_DNA"/>
</dbReference>
<protein>
    <recommendedName>
        <fullName evidence="3">NAD(P)-binding protein</fullName>
    </recommendedName>
</protein>
<evidence type="ECO:0000313" key="1">
    <source>
        <dbReference type="EMBL" id="KAF4627673.1"/>
    </source>
</evidence>
<dbReference type="Gene3D" id="3.40.50.720">
    <property type="entry name" value="NAD(P)-binding Rossmann-like Domain"/>
    <property type="match status" value="1"/>
</dbReference>
<dbReference type="Proteomes" id="UP000566819">
    <property type="component" value="Unassembled WGS sequence"/>
</dbReference>
<dbReference type="InterPro" id="IPR002347">
    <property type="entry name" value="SDR_fam"/>
</dbReference>
<evidence type="ECO:0000313" key="2">
    <source>
        <dbReference type="Proteomes" id="UP000566819"/>
    </source>
</evidence>
<dbReference type="PANTHER" id="PTHR45458:SF3">
    <property type="entry name" value="CHAIN DEHYDROGENASE (ATSC), PUTATIVE-RELATED"/>
    <property type="match status" value="1"/>
</dbReference>
<dbReference type="AlphaFoldDB" id="A0A8H4VYQ3"/>
<accession>A0A8H4VYQ3</accession>
<gene>
    <name evidence="1" type="ORF">G7Y89_g10481</name>
</gene>
<dbReference type="PRINTS" id="PR00081">
    <property type="entry name" value="GDHRDH"/>
</dbReference>
<proteinExistence type="predicted"/>
<dbReference type="InterPro" id="IPR036291">
    <property type="entry name" value="NAD(P)-bd_dom_sf"/>
</dbReference>
<name>A0A8H4VYQ3_9HELO</name>
<comment type="caution">
    <text evidence="1">The sequence shown here is derived from an EMBL/GenBank/DDBJ whole genome shotgun (WGS) entry which is preliminary data.</text>
</comment>